<evidence type="ECO:0000313" key="8">
    <source>
        <dbReference type="Proteomes" id="UP000198635"/>
    </source>
</evidence>
<dbReference type="CDD" id="cd16011">
    <property type="entry name" value="iPGM_like"/>
    <property type="match status" value="1"/>
</dbReference>
<evidence type="ECO:0000259" key="6">
    <source>
        <dbReference type="Pfam" id="PF01676"/>
    </source>
</evidence>
<dbReference type="Gene3D" id="3.40.720.10">
    <property type="entry name" value="Alkaline Phosphatase, subunit A"/>
    <property type="match status" value="2"/>
</dbReference>
<dbReference type="PIRSF" id="PIRSF006392">
    <property type="entry name" value="IPGAM_arch"/>
    <property type="match status" value="1"/>
</dbReference>
<dbReference type="PANTHER" id="PTHR31209">
    <property type="entry name" value="COFACTOR-INDEPENDENT PHOSPHOGLYCERATE MUTASE"/>
    <property type="match status" value="1"/>
</dbReference>
<dbReference type="GO" id="GO:0004619">
    <property type="term" value="F:phosphoglycerate mutase activity"/>
    <property type="evidence" value="ECO:0007669"/>
    <property type="project" value="UniProtKB-EC"/>
</dbReference>
<comment type="pathway">
    <text evidence="3">Carbohydrate degradation.</text>
</comment>
<dbReference type="Pfam" id="PF01676">
    <property type="entry name" value="Metalloenzyme"/>
    <property type="match status" value="1"/>
</dbReference>
<protein>
    <submittedName>
        <fullName evidence="7">2,3-bisphosphoglycerate-independent phosphoglycerate mutase</fullName>
    </submittedName>
</protein>
<dbReference type="InterPro" id="IPR004456">
    <property type="entry name" value="Pglycerate_mutase_ApgM"/>
</dbReference>
<evidence type="ECO:0000313" key="7">
    <source>
        <dbReference type="EMBL" id="SFJ11333.1"/>
    </source>
</evidence>
<dbReference type="Pfam" id="PF10143">
    <property type="entry name" value="PhosphMutase"/>
    <property type="match status" value="1"/>
</dbReference>
<dbReference type="OrthoDB" id="9804453at2"/>
<dbReference type="SUPFAM" id="SSF53649">
    <property type="entry name" value="Alkaline phosphatase-like"/>
    <property type="match status" value="1"/>
</dbReference>
<sequence>MSKTVFLVADGMAGWPLDILGGRTSLQAASTPTLDFLAPKSRCGLCQTVPQGMPPGSDVANMSLLGYDPRTHHTGRGPIEAAAQGLTLDPSDLVWRMNLVRLTELADEGVMQDYSSGHISTDTAAPLVARLATMAEGGPFQPVQGIQYRHLLVQRSGALTSAVDLAIRPPHDILDQNIAQDLEAYASFPEMLEFMRSAHEYLRADTTSKATSIWPWGQGRPLTLPDFAERFGLRGAVVSAVDLVKGLGRAAGMDVLEVEGANGLIDTNYEGKVEAALNFLEHGDFVYLHVEAPDECGHMGDAELKKHAIELFDQRIVAPILAALAHEDATIVVTCDHFTPVVRRTHTEDAVPFLVYRTQAPRTDGPGVFNEETAQGAGLFLKEGRDLLNFCLEPGA</sequence>
<evidence type="ECO:0000256" key="3">
    <source>
        <dbReference type="ARBA" id="ARBA00004921"/>
    </source>
</evidence>
<gene>
    <name evidence="7" type="ORF">SAMN04488082_101351</name>
</gene>
<comment type="function">
    <text evidence="2">Catalyzes the interconversion of 2-phosphoglycerate and 3-phosphoglycerate.</text>
</comment>
<dbReference type="AlphaFoldDB" id="A0A1I3NPV2"/>
<proteinExistence type="inferred from homology"/>
<comment type="similarity">
    <text evidence="4">Belongs to the BPG-independent phosphoglycerate mutase family. A-PGAM subfamily.</text>
</comment>
<dbReference type="PANTHER" id="PTHR31209:SF4">
    <property type="entry name" value="2,3-BISPHOSPHOGLYCERATE-INDEPENDENT PHOSPHOGLYCERATE MUTASE"/>
    <property type="match status" value="1"/>
</dbReference>
<dbReference type="GO" id="GO:0006096">
    <property type="term" value="P:glycolytic process"/>
    <property type="evidence" value="ECO:0007669"/>
    <property type="project" value="UniProtKB-KW"/>
</dbReference>
<keyword evidence="8" id="KW-1185">Reference proteome</keyword>
<dbReference type="InterPro" id="IPR017850">
    <property type="entry name" value="Alkaline_phosphatase_core_sf"/>
</dbReference>
<organism evidence="7 8">
    <name type="scientific">Desulfomicrobium apsheronum</name>
    <dbReference type="NCBI Taxonomy" id="52560"/>
    <lineage>
        <taxon>Bacteria</taxon>
        <taxon>Pseudomonadati</taxon>
        <taxon>Thermodesulfobacteriota</taxon>
        <taxon>Desulfovibrionia</taxon>
        <taxon>Desulfovibrionales</taxon>
        <taxon>Desulfomicrobiaceae</taxon>
        <taxon>Desulfomicrobium</taxon>
    </lineage>
</organism>
<name>A0A1I3NPV2_9BACT</name>
<dbReference type="NCBIfam" id="NF003242">
    <property type="entry name" value="PRK04200.1"/>
    <property type="match status" value="1"/>
</dbReference>
<evidence type="ECO:0000256" key="2">
    <source>
        <dbReference type="ARBA" id="ARBA00002315"/>
    </source>
</evidence>
<evidence type="ECO:0000256" key="4">
    <source>
        <dbReference type="ARBA" id="ARBA00005524"/>
    </source>
</evidence>
<dbReference type="GO" id="GO:0046872">
    <property type="term" value="F:metal ion binding"/>
    <property type="evidence" value="ECO:0007669"/>
    <property type="project" value="InterPro"/>
</dbReference>
<accession>A0A1I3NPV2</accession>
<comment type="catalytic activity">
    <reaction evidence="1">
        <text>(2R)-2-phosphoglycerate = (2R)-3-phosphoglycerate</text>
        <dbReference type="Rhea" id="RHEA:15901"/>
        <dbReference type="ChEBI" id="CHEBI:58272"/>
        <dbReference type="ChEBI" id="CHEBI:58289"/>
        <dbReference type="EC" id="5.4.2.12"/>
    </reaction>
</comment>
<dbReference type="EMBL" id="FORX01000001">
    <property type="protein sequence ID" value="SFJ11333.1"/>
    <property type="molecule type" value="Genomic_DNA"/>
</dbReference>
<feature type="domain" description="Metalloenzyme" evidence="6">
    <location>
        <begin position="3"/>
        <end position="375"/>
    </location>
</feature>
<dbReference type="InterPro" id="IPR006124">
    <property type="entry name" value="Metalloenzyme"/>
</dbReference>
<dbReference type="Proteomes" id="UP000198635">
    <property type="component" value="Unassembled WGS sequence"/>
</dbReference>
<dbReference type="RefSeq" id="WP_092372406.1">
    <property type="nucleotide sequence ID" value="NZ_FORX01000001.1"/>
</dbReference>
<evidence type="ECO:0000256" key="1">
    <source>
        <dbReference type="ARBA" id="ARBA00000370"/>
    </source>
</evidence>
<dbReference type="STRING" id="52560.SAMN04488082_101351"/>
<evidence type="ECO:0000256" key="5">
    <source>
        <dbReference type="ARBA" id="ARBA00023152"/>
    </source>
</evidence>
<dbReference type="NCBIfam" id="TIGR00306">
    <property type="entry name" value="apgM"/>
    <property type="match status" value="1"/>
</dbReference>
<keyword evidence="5" id="KW-0324">Glycolysis</keyword>
<reference evidence="8" key="1">
    <citation type="submission" date="2016-10" db="EMBL/GenBank/DDBJ databases">
        <authorList>
            <person name="Varghese N."/>
            <person name="Submissions S."/>
        </authorList>
    </citation>
    <scope>NUCLEOTIDE SEQUENCE [LARGE SCALE GENOMIC DNA]</scope>
    <source>
        <strain evidence="8">DSM 5918</strain>
    </source>
</reference>